<sequence length="105" mass="11664">MFLFQLDVEPSVGCHVSHPDQGRNLNISLNSLLINPCPMNQTKPVPDPTTGLMELITFFSWLNIPGVLSAVSENRVEESDALQKLLDANSHPRHSNCLGTINWKL</sequence>
<reference evidence="1" key="2">
    <citation type="submission" date="2017-11" db="EMBL/GenBank/DDBJ databases">
        <title>Coralsnake Venomics: Analyses of Venom Gland Transcriptomes and Proteomes of Six Brazilian Taxa.</title>
        <authorList>
            <person name="Aird S.D."/>
            <person name="Jorge da Silva N."/>
            <person name="Qiu L."/>
            <person name="Villar-Briones A."/>
            <person name="Aparecida-Saddi V."/>
            <person name="Campos-Telles M.P."/>
            <person name="Grau M."/>
            <person name="Mikheyev A.S."/>
        </authorList>
    </citation>
    <scope>NUCLEOTIDE SEQUENCE</scope>
    <source>
        <tissue evidence="1">Venom_gland</tissue>
    </source>
</reference>
<dbReference type="EMBL" id="IACK01125401">
    <property type="protein sequence ID" value="LAA86920.1"/>
    <property type="molecule type" value="Transcribed_RNA"/>
</dbReference>
<reference evidence="1" key="1">
    <citation type="submission" date="2017-07" db="EMBL/GenBank/DDBJ databases">
        <authorList>
            <person name="Mikheyev A."/>
            <person name="Grau M."/>
        </authorList>
    </citation>
    <scope>NUCLEOTIDE SEQUENCE</scope>
    <source>
        <tissue evidence="1">Venom_gland</tissue>
    </source>
</reference>
<protein>
    <submittedName>
        <fullName evidence="1">Uncharacterized protein</fullName>
    </submittedName>
</protein>
<proteinExistence type="predicted"/>
<name>A0A2D4IRS2_MICLE</name>
<accession>A0A2D4IRS2</accession>
<dbReference type="AlphaFoldDB" id="A0A2D4IRS2"/>
<evidence type="ECO:0000313" key="1">
    <source>
        <dbReference type="EMBL" id="LAA86920.1"/>
    </source>
</evidence>
<organism evidence="1">
    <name type="scientific">Micrurus lemniscatus lemniscatus</name>
    <dbReference type="NCBI Taxonomy" id="129467"/>
    <lineage>
        <taxon>Eukaryota</taxon>
        <taxon>Metazoa</taxon>
        <taxon>Chordata</taxon>
        <taxon>Craniata</taxon>
        <taxon>Vertebrata</taxon>
        <taxon>Euteleostomi</taxon>
        <taxon>Lepidosauria</taxon>
        <taxon>Squamata</taxon>
        <taxon>Bifurcata</taxon>
        <taxon>Unidentata</taxon>
        <taxon>Episquamata</taxon>
        <taxon>Toxicofera</taxon>
        <taxon>Serpentes</taxon>
        <taxon>Colubroidea</taxon>
        <taxon>Elapidae</taxon>
        <taxon>Elapinae</taxon>
        <taxon>Micrurus</taxon>
    </lineage>
</organism>